<dbReference type="GO" id="GO:0016020">
    <property type="term" value="C:membrane"/>
    <property type="evidence" value="ECO:0007669"/>
    <property type="project" value="UniProtKB-SubCell"/>
</dbReference>
<dbReference type="Pfam" id="PF02535">
    <property type="entry name" value="Zip"/>
    <property type="match status" value="1"/>
</dbReference>
<evidence type="ECO:0000256" key="4">
    <source>
        <dbReference type="ARBA" id="ARBA00023136"/>
    </source>
</evidence>
<comment type="subcellular location">
    <subcellularLocation>
        <location evidence="1">Membrane</location>
        <topology evidence="1">Multi-pass membrane protein</topology>
    </subcellularLocation>
</comment>
<dbReference type="PANTHER" id="PTHR16950:SF16">
    <property type="entry name" value="ZINC TRANSPORTER ZIP13"/>
    <property type="match status" value="1"/>
</dbReference>
<sequence length="339" mass="36955">MSAYQTASVVYNIQNSTLFGHGLFGNCYSNIVGTAATMFFSTQYQPVIMSVVGSIIVGLSGLFPLLVLPVDDSISLKTGPGSKHLRLLLSFSVGGMLGDVFLHVLPEVWISSKDRYGNWIRDGWWVLAGLLVFIVVEKLFSLSDDEDINESIEKIVSPNTNLINNNLKDLKKVTNCNNGVLDKAKNHIQISGYLNLFANCIDNFTHGLALGGSFLISPRVGLFTTLAILVHEIPHEVGDFAILLKSGFNRWQAACAQVYTASAGIFGALTAIYCSGVSGDVEAKTSWIMPFTAGGFLHISLVTVLPELLLEENPRESIKQFTLILAGILVMYVMSHLFE</sequence>
<comment type="similarity">
    <text evidence="5">Belongs to the ZIP transporter (TC 2.A.5) family. KE4/Catsup subfamily.</text>
</comment>
<dbReference type="GO" id="GO:0006882">
    <property type="term" value="P:intracellular zinc ion homeostasis"/>
    <property type="evidence" value="ECO:0007669"/>
    <property type="project" value="TreeGrafter"/>
</dbReference>
<dbReference type="InterPro" id="IPR003689">
    <property type="entry name" value="ZIP"/>
</dbReference>
<keyword evidence="4 6" id="KW-0472">Membrane</keyword>
<dbReference type="GeneID" id="112681167"/>
<feature type="transmembrane region" description="Helical" evidence="6">
    <location>
        <begin position="321"/>
        <end position="338"/>
    </location>
</feature>
<dbReference type="AlphaFoldDB" id="A0A8B8F9C4"/>
<evidence type="ECO:0000256" key="6">
    <source>
        <dbReference type="SAM" id="Phobius"/>
    </source>
</evidence>
<evidence type="ECO:0000313" key="7">
    <source>
        <dbReference type="Proteomes" id="UP000694846"/>
    </source>
</evidence>
<feature type="transmembrane region" description="Helical" evidence="6">
    <location>
        <begin position="287"/>
        <end position="309"/>
    </location>
</feature>
<dbReference type="GO" id="GO:0005385">
    <property type="term" value="F:zinc ion transmembrane transporter activity"/>
    <property type="evidence" value="ECO:0007669"/>
    <property type="project" value="TreeGrafter"/>
</dbReference>
<evidence type="ECO:0000256" key="3">
    <source>
        <dbReference type="ARBA" id="ARBA00022989"/>
    </source>
</evidence>
<dbReference type="OrthoDB" id="200954at2759"/>
<keyword evidence="3 6" id="KW-1133">Transmembrane helix</keyword>
<organism evidence="7 8">
    <name type="scientific">Sipha flava</name>
    <name type="common">yellow sugarcane aphid</name>
    <dbReference type="NCBI Taxonomy" id="143950"/>
    <lineage>
        <taxon>Eukaryota</taxon>
        <taxon>Metazoa</taxon>
        <taxon>Ecdysozoa</taxon>
        <taxon>Arthropoda</taxon>
        <taxon>Hexapoda</taxon>
        <taxon>Insecta</taxon>
        <taxon>Pterygota</taxon>
        <taxon>Neoptera</taxon>
        <taxon>Paraneoptera</taxon>
        <taxon>Hemiptera</taxon>
        <taxon>Sternorrhyncha</taxon>
        <taxon>Aphidomorpha</taxon>
        <taxon>Aphidoidea</taxon>
        <taxon>Aphididae</taxon>
        <taxon>Sipha</taxon>
    </lineage>
</organism>
<dbReference type="CTD" id="43533"/>
<keyword evidence="7" id="KW-1185">Reference proteome</keyword>
<dbReference type="PANTHER" id="PTHR16950">
    <property type="entry name" value="ZINC TRANSPORTER SLC39A7 HISTIDINE-RICH MEMBRANE PROTEIN KE4"/>
    <property type="match status" value="1"/>
</dbReference>
<evidence type="ECO:0000313" key="8">
    <source>
        <dbReference type="RefSeq" id="XP_025407216.1"/>
    </source>
</evidence>
<gene>
    <name evidence="8" type="primary">LOC112681167</name>
</gene>
<feature type="transmembrane region" description="Helical" evidence="6">
    <location>
        <begin position="254"/>
        <end position="275"/>
    </location>
</feature>
<dbReference type="RefSeq" id="XP_025407216.1">
    <property type="nucleotide sequence ID" value="XM_025551431.1"/>
</dbReference>
<evidence type="ECO:0000256" key="5">
    <source>
        <dbReference type="ARBA" id="ARBA00038485"/>
    </source>
</evidence>
<evidence type="ECO:0000256" key="1">
    <source>
        <dbReference type="ARBA" id="ARBA00004141"/>
    </source>
</evidence>
<name>A0A8B8F9C4_9HEMI</name>
<accession>A0A8B8F9C4</accession>
<reference evidence="8" key="1">
    <citation type="submission" date="2025-08" db="UniProtKB">
        <authorList>
            <consortium name="RefSeq"/>
        </authorList>
    </citation>
    <scope>IDENTIFICATION</scope>
    <source>
        <tissue evidence="8">Whole body</tissue>
    </source>
</reference>
<dbReference type="Proteomes" id="UP000694846">
    <property type="component" value="Unplaced"/>
</dbReference>
<evidence type="ECO:0000256" key="2">
    <source>
        <dbReference type="ARBA" id="ARBA00022692"/>
    </source>
</evidence>
<feature type="transmembrane region" description="Helical" evidence="6">
    <location>
        <begin position="47"/>
        <end position="67"/>
    </location>
</feature>
<proteinExistence type="inferred from homology"/>
<feature type="transmembrane region" description="Helical" evidence="6">
    <location>
        <begin position="124"/>
        <end position="140"/>
    </location>
</feature>
<keyword evidence="2 6" id="KW-0812">Transmembrane</keyword>
<feature type="transmembrane region" description="Helical" evidence="6">
    <location>
        <begin position="87"/>
        <end position="104"/>
    </location>
</feature>
<protein>
    <submittedName>
        <fullName evidence="8">Zinc transporter ZIP13 homolog</fullName>
    </submittedName>
</protein>